<evidence type="ECO:0000313" key="3">
    <source>
        <dbReference type="Proteomes" id="UP000001396"/>
    </source>
</evidence>
<dbReference type="GeneID" id="31362098"/>
<feature type="region of interest" description="Disordered" evidence="1">
    <location>
        <begin position="81"/>
        <end position="107"/>
    </location>
</feature>
<protein>
    <submittedName>
        <fullName evidence="2">Uncharacterized protein</fullName>
    </submittedName>
</protein>
<sequence length="181" mass="20977">MFLAFNSPQPNALVSKPITSSSTIGGIEVYIKMNSNKNANKQIIHNAQQLRGRNPMKYGVSGTNSKDKEYVKNGWKQAIDDSAAEYRKETGRPRSDKSEKRRNTPADVKKEYRKYIHELRELKREYSPLTSGYVKAPKKAPRPLGHRKQVEYSQRALDRFMSMDNDQEQLRGRDQLKRSRM</sequence>
<organism evidence="2 3">
    <name type="scientific">Heterostelium pallidum (strain ATCC 26659 / Pp 5 / PN500)</name>
    <name type="common">Cellular slime mold</name>
    <name type="synonym">Polysphondylium pallidum</name>
    <dbReference type="NCBI Taxonomy" id="670386"/>
    <lineage>
        <taxon>Eukaryota</taxon>
        <taxon>Amoebozoa</taxon>
        <taxon>Evosea</taxon>
        <taxon>Eumycetozoa</taxon>
        <taxon>Dictyostelia</taxon>
        <taxon>Acytosteliales</taxon>
        <taxon>Acytosteliaceae</taxon>
        <taxon>Heterostelium</taxon>
    </lineage>
</organism>
<feature type="compositionally biased region" description="Basic and acidic residues" evidence="1">
    <location>
        <begin position="84"/>
        <end position="107"/>
    </location>
</feature>
<feature type="compositionally biased region" description="Basic and acidic residues" evidence="1">
    <location>
        <begin position="168"/>
        <end position="181"/>
    </location>
</feature>
<reference evidence="2 3" key="1">
    <citation type="journal article" date="2011" name="Genome Res.">
        <title>Phylogeny-wide analysis of social amoeba genomes highlights ancient origins for complex intercellular communication.</title>
        <authorList>
            <person name="Heidel A.J."/>
            <person name="Lawal H.M."/>
            <person name="Felder M."/>
            <person name="Schilde C."/>
            <person name="Helps N.R."/>
            <person name="Tunggal B."/>
            <person name="Rivero F."/>
            <person name="John U."/>
            <person name="Schleicher M."/>
            <person name="Eichinger L."/>
            <person name="Platzer M."/>
            <person name="Noegel A.A."/>
            <person name="Schaap P."/>
            <person name="Gloeckner G."/>
        </authorList>
    </citation>
    <scope>NUCLEOTIDE SEQUENCE [LARGE SCALE GENOMIC DNA]</scope>
    <source>
        <strain evidence="3">ATCC 26659 / Pp 5 / PN500</strain>
    </source>
</reference>
<dbReference type="EMBL" id="ADBJ01000031">
    <property type="protein sequence ID" value="EFA79797.1"/>
    <property type="molecule type" value="Genomic_DNA"/>
</dbReference>
<proteinExistence type="predicted"/>
<feature type="region of interest" description="Disordered" evidence="1">
    <location>
        <begin position="133"/>
        <end position="181"/>
    </location>
</feature>
<comment type="caution">
    <text evidence="2">The sequence shown here is derived from an EMBL/GenBank/DDBJ whole genome shotgun (WGS) entry which is preliminary data.</text>
</comment>
<gene>
    <name evidence="2" type="ORF">PPL_06616</name>
</gene>
<name>D3BF83_HETP5</name>
<dbReference type="RefSeq" id="XP_020431918.1">
    <property type="nucleotide sequence ID" value="XM_020577470.1"/>
</dbReference>
<accession>D3BF83</accession>
<keyword evidence="3" id="KW-1185">Reference proteome</keyword>
<dbReference type="InParanoid" id="D3BF83"/>
<dbReference type="Proteomes" id="UP000001396">
    <property type="component" value="Unassembled WGS sequence"/>
</dbReference>
<feature type="compositionally biased region" description="Basic residues" evidence="1">
    <location>
        <begin position="136"/>
        <end position="147"/>
    </location>
</feature>
<evidence type="ECO:0000313" key="2">
    <source>
        <dbReference type="EMBL" id="EFA79797.1"/>
    </source>
</evidence>
<dbReference type="AlphaFoldDB" id="D3BF83"/>
<evidence type="ECO:0000256" key="1">
    <source>
        <dbReference type="SAM" id="MobiDB-lite"/>
    </source>
</evidence>